<comment type="caution">
    <text evidence="1">The sequence shown here is derived from an EMBL/GenBank/DDBJ whole genome shotgun (WGS) entry which is preliminary data.</text>
</comment>
<keyword evidence="2" id="KW-1185">Reference proteome</keyword>
<proteinExistence type="predicted"/>
<accession>A0A5B7FVY9</accession>
<protein>
    <submittedName>
        <fullName evidence="1">Uncharacterized protein</fullName>
    </submittedName>
</protein>
<name>A0A5B7FVY9_PORTR</name>
<reference evidence="1 2" key="1">
    <citation type="submission" date="2019-05" db="EMBL/GenBank/DDBJ databases">
        <title>Another draft genome of Portunus trituberculatus and its Hox gene families provides insights of decapod evolution.</title>
        <authorList>
            <person name="Jeong J.-H."/>
            <person name="Song I."/>
            <person name="Kim S."/>
            <person name="Choi T."/>
            <person name="Kim D."/>
            <person name="Ryu S."/>
            <person name="Kim W."/>
        </authorList>
    </citation>
    <scope>NUCLEOTIDE SEQUENCE [LARGE SCALE GENOMIC DNA]</scope>
    <source>
        <tissue evidence="1">Muscle</tissue>
    </source>
</reference>
<dbReference type="AlphaFoldDB" id="A0A5B7FVY9"/>
<organism evidence="1 2">
    <name type="scientific">Portunus trituberculatus</name>
    <name type="common">Swimming crab</name>
    <name type="synonym">Neptunus trituberculatus</name>
    <dbReference type="NCBI Taxonomy" id="210409"/>
    <lineage>
        <taxon>Eukaryota</taxon>
        <taxon>Metazoa</taxon>
        <taxon>Ecdysozoa</taxon>
        <taxon>Arthropoda</taxon>
        <taxon>Crustacea</taxon>
        <taxon>Multicrustacea</taxon>
        <taxon>Malacostraca</taxon>
        <taxon>Eumalacostraca</taxon>
        <taxon>Eucarida</taxon>
        <taxon>Decapoda</taxon>
        <taxon>Pleocyemata</taxon>
        <taxon>Brachyura</taxon>
        <taxon>Eubrachyura</taxon>
        <taxon>Portunoidea</taxon>
        <taxon>Portunidae</taxon>
        <taxon>Portuninae</taxon>
        <taxon>Portunus</taxon>
    </lineage>
</organism>
<gene>
    <name evidence="1" type="ORF">E2C01_042882</name>
</gene>
<sequence length="196" mass="20840">MVSVRCRWCVSFRVSYFVKWKNMASLPSICIHRKPLSGPVAVCRELLGHGARGSLSWHWAALTPSRPHALTPNLARLHLQLFDRLISDPLPLPLPIPPPPSTVPRVRATGVTGAGSAPRQGAAVLAAPPALLLLMLLTRTVTTVSVSAPPRHSGPGGTPGVMRCRPCGRRGALWPCRPVFHSALRLSSGAGGVSKA</sequence>
<evidence type="ECO:0000313" key="2">
    <source>
        <dbReference type="Proteomes" id="UP000324222"/>
    </source>
</evidence>
<dbReference type="EMBL" id="VSRR010008664">
    <property type="protein sequence ID" value="MPC49088.1"/>
    <property type="molecule type" value="Genomic_DNA"/>
</dbReference>
<evidence type="ECO:0000313" key="1">
    <source>
        <dbReference type="EMBL" id="MPC49088.1"/>
    </source>
</evidence>
<dbReference type="Proteomes" id="UP000324222">
    <property type="component" value="Unassembled WGS sequence"/>
</dbReference>